<dbReference type="Proteomes" id="UP001202328">
    <property type="component" value="Unassembled WGS sequence"/>
</dbReference>
<dbReference type="SUPFAM" id="SSF100966">
    <property type="entry name" value="Translation initiation factor 2 beta, aIF2beta, N-terminal domain"/>
    <property type="match status" value="1"/>
</dbReference>
<dbReference type="GO" id="GO:0003743">
    <property type="term" value="F:translation initiation factor activity"/>
    <property type="evidence" value="ECO:0007669"/>
    <property type="project" value="InterPro"/>
</dbReference>
<dbReference type="SMART" id="SM00653">
    <property type="entry name" value="eIF2B_5"/>
    <property type="match status" value="1"/>
</dbReference>
<evidence type="ECO:0000313" key="3">
    <source>
        <dbReference type="Proteomes" id="UP001202328"/>
    </source>
</evidence>
<dbReference type="InterPro" id="IPR045196">
    <property type="entry name" value="IF2/IF5"/>
</dbReference>
<dbReference type="GO" id="GO:0003729">
    <property type="term" value="F:mRNA binding"/>
    <property type="evidence" value="ECO:0007669"/>
    <property type="project" value="TreeGrafter"/>
</dbReference>
<dbReference type="InterPro" id="IPR016189">
    <property type="entry name" value="Transl_init_fac_IF2/IF5_N"/>
</dbReference>
<accession>A0AAD4T3Q1</accession>
<dbReference type="Gene3D" id="3.30.30.170">
    <property type="match status" value="1"/>
</dbReference>
<organism evidence="2 3">
    <name type="scientific">Papaver atlanticum</name>
    <dbReference type="NCBI Taxonomy" id="357466"/>
    <lineage>
        <taxon>Eukaryota</taxon>
        <taxon>Viridiplantae</taxon>
        <taxon>Streptophyta</taxon>
        <taxon>Embryophyta</taxon>
        <taxon>Tracheophyta</taxon>
        <taxon>Spermatophyta</taxon>
        <taxon>Magnoliopsida</taxon>
        <taxon>Ranunculales</taxon>
        <taxon>Papaveraceae</taxon>
        <taxon>Papaveroideae</taxon>
        <taxon>Papaver</taxon>
    </lineage>
</organism>
<feature type="non-terminal residue" evidence="2">
    <location>
        <position position="1"/>
    </location>
</feature>
<dbReference type="GO" id="GO:0005850">
    <property type="term" value="C:eukaryotic translation initiation factor 2 complex"/>
    <property type="evidence" value="ECO:0007669"/>
    <property type="project" value="TreeGrafter"/>
</dbReference>
<comment type="caution">
    <text evidence="2">The sequence shown here is derived from an EMBL/GenBank/DDBJ whole genome shotgun (WGS) entry which is preliminary data.</text>
</comment>
<dbReference type="AlphaFoldDB" id="A0AAD4T3Q1"/>
<dbReference type="Pfam" id="PF01873">
    <property type="entry name" value="eIF-5_eIF-2B"/>
    <property type="match status" value="1"/>
</dbReference>
<dbReference type="GO" id="GO:0031369">
    <property type="term" value="F:translation initiation factor binding"/>
    <property type="evidence" value="ECO:0007669"/>
    <property type="project" value="TreeGrafter"/>
</dbReference>
<keyword evidence="3" id="KW-1185">Reference proteome</keyword>
<dbReference type="InterPro" id="IPR002735">
    <property type="entry name" value="Transl_init_fac_IF2/IF5_dom"/>
</dbReference>
<dbReference type="EMBL" id="JAJJMB010006268">
    <property type="protein sequence ID" value="KAI3935466.1"/>
    <property type="molecule type" value="Genomic_DNA"/>
</dbReference>
<protein>
    <recommendedName>
        <fullName evidence="1">Translation initiation factor IF2/IF5 domain-containing protein</fullName>
    </recommendedName>
</protein>
<proteinExistence type="predicted"/>
<name>A0AAD4T3Q1_9MAGN</name>
<sequence>AYVINFFLTDMETSGSLDGQHRLAVNGRFYPNNFEGILWRYINEHVICNGCRSPETILSKETFCCSSYQS</sequence>
<evidence type="ECO:0000313" key="2">
    <source>
        <dbReference type="EMBL" id="KAI3935466.1"/>
    </source>
</evidence>
<dbReference type="PANTHER" id="PTHR23001:SF3">
    <property type="entry name" value="EUKARYOTIC TRANSLATION INITIATION FACTOR 2 SUBUNIT 2"/>
    <property type="match status" value="1"/>
</dbReference>
<feature type="domain" description="Translation initiation factor IF2/IF5" evidence="1">
    <location>
        <begin position="1"/>
        <end position="67"/>
    </location>
</feature>
<gene>
    <name evidence="2" type="ORF">MKW98_027606</name>
</gene>
<reference evidence="2" key="1">
    <citation type="submission" date="2022-04" db="EMBL/GenBank/DDBJ databases">
        <title>A functionally conserved STORR gene fusion in Papaver species that diverged 16.8 million years ago.</title>
        <authorList>
            <person name="Catania T."/>
        </authorList>
    </citation>
    <scope>NUCLEOTIDE SEQUENCE</scope>
    <source>
        <strain evidence="2">S-188037</strain>
    </source>
</reference>
<evidence type="ECO:0000259" key="1">
    <source>
        <dbReference type="SMART" id="SM00653"/>
    </source>
</evidence>
<dbReference type="GO" id="GO:0001731">
    <property type="term" value="P:formation of translation preinitiation complex"/>
    <property type="evidence" value="ECO:0007669"/>
    <property type="project" value="TreeGrafter"/>
</dbReference>
<dbReference type="PANTHER" id="PTHR23001">
    <property type="entry name" value="EUKARYOTIC TRANSLATION INITIATION FACTOR"/>
    <property type="match status" value="1"/>
</dbReference>